<dbReference type="Gene3D" id="3.40.800.10">
    <property type="entry name" value="Ureohydrolase domain"/>
    <property type="match status" value="1"/>
</dbReference>
<dbReference type="RefSeq" id="WP_307340874.1">
    <property type="nucleotide sequence ID" value="NZ_JAUSUQ010000010.1"/>
</dbReference>
<proteinExistence type="inferred from homology"/>
<keyword evidence="2 6" id="KW-0378">Hydrolase</keyword>
<dbReference type="SUPFAM" id="SSF52768">
    <property type="entry name" value="Arginase/deacetylase"/>
    <property type="match status" value="1"/>
</dbReference>
<dbReference type="PROSITE" id="PS51409">
    <property type="entry name" value="ARGINASE_2"/>
    <property type="match status" value="1"/>
</dbReference>
<dbReference type="InterPro" id="IPR006035">
    <property type="entry name" value="Ureohydrolase"/>
</dbReference>
<dbReference type="PANTHER" id="PTHR11358">
    <property type="entry name" value="ARGINASE/AGMATINASE"/>
    <property type="match status" value="1"/>
</dbReference>
<sequence length="334" mass="37564">MTYPYPQLNPPPFRWMARNTTEPKVHEWIRTIDPEQAAEYDWSQVDVTIVGIPLSRSSISASAASENPEAMRQAWKSFVPYSIDEDVDLTPLHVVDVGDVRQHVTDIPYCHRQIKEAMISMRRTHPHALPIMLGGDHSVTAMLVKGWKEAHPEQRIGLLQFDTHFDLRSVVELGPANGTPVRQLIESGTVRGEDVWNIGLHGYFNALSLKKYADEHGVNYVTLKKARQQGLQATLQEALADLERKVDVIYLTVDMDVLDMADAPGAPAATPGGMRTDELFELVLQAGQHDKVQAMDIVCLDPHKDVRQVTVKAGVYVMLTFLTGFMLRKQHNRI</sequence>
<evidence type="ECO:0000256" key="2">
    <source>
        <dbReference type="ARBA" id="ARBA00022801"/>
    </source>
</evidence>
<evidence type="ECO:0000256" key="3">
    <source>
        <dbReference type="ARBA" id="ARBA00022808"/>
    </source>
</evidence>
<reference evidence="6 7" key="1">
    <citation type="submission" date="2023-07" db="EMBL/GenBank/DDBJ databases">
        <title>Genomic Encyclopedia of Type Strains, Phase IV (KMG-IV): sequencing the most valuable type-strain genomes for metagenomic binning, comparative biology and taxonomic classification.</title>
        <authorList>
            <person name="Goeker M."/>
        </authorList>
    </citation>
    <scope>NUCLEOTIDE SEQUENCE [LARGE SCALE GENOMIC DNA]</scope>
    <source>
        <strain evidence="6 7">DSM 17740</strain>
    </source>
</reference>
<dbReference type="InterPro" id="IPR023696">
    <property type="entry name" value="Ureohydrolase_dom_sf"/>
</dbReference>
<dbReference type="Proteomes" id="UP001232445">
    <property type="component" value="Unassembled WGS sequence"/>
</dbReference>
<dbReference type="PIRSF" id="PIRSF036979">
    <property type="entry name" value="Arginase"/>
    <property type="match status" value="1"/>
</dbReference>
<name>A0ABU0CXG3_9BACI</name>
<dbReference type="Pfam" id="PF00491">
    <property type="entry name" value="Arginase"/>
    <property type="match status" value="1"/>
</dbReference>
<organism evidence="6 7">
    <name type="scientific">Caldalkalibacillus uzonensis</name>
    <dbReference type="NCBI Taxonomy" id="353224"/>
    <lineage>
        <taxon>Bacteria</taxon>
        <taxon>Bacillati</taxon>
        <taxon>Bacillota</taxon>
        <taxon>Bacilli</taxon>
        <taxon>Bacillales</taxon>
        <taxon>Bacillaceae</taxon>
        <taxon>Caldalkalibacillus</taxon>
    </lineage>
</organism>
<keyword evidence="7" id="KW-1185">Reference proteome</keyword>
<evidence type="ECO:0000256" key="4">
    <source>
        <dbReference type="ARBA" id="ARBA00023211"/>
    </source>
</evidence>
<keyword evidence="1" id="KW-0479">Metal-binding</keyword>
<dbReference type="GO" id="GO:0050415">
    <property type="term" value="F:formimidoylglutamase activity"/>
    <property type="evidence" value="ECO:0007669"/>
    <property type="project" value="UniProtKB-EC"/>
</dbReference>
<evidence type="ECO:0000313" key="7">
    <source>
        <dbReference type="Proteomes" id="UP001232445"/>
    </source>
</evidence>
<keyword evidence="4" id="KW-0464">Manganese</keyword>
<dbReference type="CDD" id="cd09990">
    <property type="entry name" value="Agmatinase-like"/>
    <property type="match status" value="1"/>
</dbReference>
<dbReference type="EC" id="3.5.3.8" evidence="6"/>
<protein>
    <submittedName>
        <fullName evidence="6">Formiminoglutamase</fullName>
        <ecNumber evidence="6">3.5.3.8</ecNumber>
    </submittedName>
</protein>
<dbReference type="PRINTS" id="PR00116">
    <property type="entry name" value="ARGINASE"/>
</dbReference>
<keyword evidence="3" id="KW-0369">Histidine metabolism</keyword>
<accession>A0ABU0CXG3</accession>
<evidence type="ECO:0000313" key="6">
    <source>
        <dbReference type="EMBL" id="MDQ0340007.1"/>
    </source>
</evidence>
<gene>
    <name evidence="6" type="ORF">J2S00_002802</name>
</gene>
<dbReference type="EMBL" id="JAUSUQ010000010">
    <property type="protein sequence ID" value="MDQ0340007.1"/>
    <property type="molecule type" value="Genomic_DNA"/>
</dbReference>
<comment type="similarity">
    <text evidence="5">Belongs to the arginase family.</text>
</comment>
<comment type="caution">
    <text evidence="6">The sequence shown here is derived from an EMBL/GenBank/DDBJ whole genome shotgun (WGS) entry which is preliminary data.</text>
</comment>
<evidence type="ECO:0000256" key="5">
    <source>
        <dbReference type="PROSITE-ProRule" id="PRU00742"/>
    </source>
</evidence>
<evidence type="ECO:0000256" key="1">
    <source>
        <dbReference type="ARBA" id="ARBA00022723"/>
    </source>
</evidence>
<dbReference type="PANTHER" id="PTHR11358:SF35">
    <property type="entry name" value="FORMIMIDOYLGLUTAMASE"/>
    <property type="match status" value="1"/>
</dbReference>